<dbReference type="PROSITE" id="PS50235">
    <property type="entry name" value="USP_3"/>
    <property type="match status" value="1"/>
</dbReference>
<organism evidence="9 10">
    <name type="scientific">Parastrongyloides trichosuri</name>
    <name type="common">Possum-specific nematode worm</name>
    <dbReference type="NCBI Taxonomy" id="131310"/>
    <lineage>
        <taxon>Eukaryota</taxon>
        <taxon>Metazoa</taxon>
        <taxon>Ecdysozoa</taxon>
        <taxon>Nematoda</taxon>
        <taxon>Chromadorea</taxon>
        <taxon>Rhabditida</taxon>
        <taxon>Tylenchina</taxon>
        <taxon>Panagrolaimomorpha</taxon>
        <taxon>Strongyloidoidea</taxon>
        <taxon>Strongyloididae</taxon>
        <taxon>Parastrongyloides</taxon>
    </lineage>
</organism>
<dbReference type="GO" id="GO:0016579">
    <property type="term" value="P:protein deubiquitination"/>
    <property type="evidence" value="ECO:0007669"/>
    <property type="project" value="InterPro"/>
</dbReference>
<evidence type="ECO:0000256" key="5">
    <source>
        <dbReference type="ARBA" id="ARBA00022786"/>
    </source>
</evidence>
<dbReference type="GO" id="GO:0004843">
    <property type="term" value="F:cysteine-type deubiquitinase activity"/>
    <property type="evidence" value="ECO:0007669"/>
    <property type="project" value="UniProtKB-EC"/>
</dbReference>
<evidence type="ECO:0000256" key="4">
    <source>
        <dbReference type="ARBA" id="ARBA00022670"/>
    </source>
</evidence>
<feature type="domain" description="USP" evidence="8">
    <location>
        <begin position="26"/>
        <end position="263"/>
    </location>
</feature>
<comment type="similarity">
    <text evidence="2">Belongs to the peptidase C19 family.</text>
</comment>
<evidence type="ECO:0000256" key="2">
    <source>
        <dbReference type="ARBA" id="ARBA00009085"/>
    </source>
</evidence>
<evidence type="ECO:0000256" key="1">
    <source>
        <dbReference type="ARBA" id="ARBA00000707"/>
    </source>
</evidence>
<name>A0A0N4ZUZ9_PARTI</name>
<dbReference type="GO" id="GO:0005634">
    <property type="term" value="C:nucleus"/>
    <property type="evidence" value="ECO:0007669"/>
    <property type="project" value="TreeGrafter"/>
</dbReference>
<dbReference type="EC" id="3.4.19.12" evidence="3"/>
<keyword evidence="5" id="KW-0833">Ubl conjugation pathway</keyword>
<dbReference type="PANTHER" id="PTHR24006">
    <property type="entry name" value="UBIQUITIN CARBOXYL-TERMINAL HYDROLASE"/>
    <property type="match status" value="1"/>
</dbReference>
<evidence type="ECO:0000313" key="10">
    <source>
        <dbReference type="WBParaSite" id="PTRK_0001241000.1"/>
    </source>
</evidence>
<keyword evidence="4" id="KW-0645">Protease</keyword>
<dbReference type="GO" id="GO:0006508">
    <property type="term" value="P:proteolysis"/>
    <property type="evidence" value="ECO:0007669"/>
    <property type="project" value="UniProtKB-KW"/>
</dbReference>
<proteinExistence type="inferred from homology"/>
<dbReference type="PANTHER" id="PTHR24006:SF888">
    <property type="entry name" value="UBIQUITIN CARBOXYL-TERMINAL HYDROLASE 30"/>
    <property type="match status" value="1"/>
</dbReference>
<dbReference type="InterPro" id="IPR038765">
    <property type="entry name" value="Papain-like_cys_pep_sf"/>
</dbReference>
<dbReference type="InterPro" id="IPR028889">
    <property type="entry name" value="USP"/>
</dbReference>
<dbReference type="PROSITE" id="PS00972">
    <property type="entry name" value="USP_1"/>
    <property type="match status" value="1"/>
</dbReference>
<protein>
    <recommendedName>
        <fullName evidence="3">ubiquitinyl hydrolase 1</fullName>
        <ecNumber evidence="3">3.4.19.12</ecNumber>
    </recommendedName>
</protein>
<dbReference type="Proteomes" id="UP000038045">
    <property type="component" value="Unplaced"/>
</dbReference>
<evidence type="ECO:0000256" key="3">
    <source>
        <dbReference type="ARBA" id="ARBA00012759"/>
    </source>
</evidence>
<dbReference type="InterPro" id="IPR050164">
    <property type="entry name" value="Peptidase_C19"/>
</dbReference>
<keyword evidence="7" id="KW-0788">Thiol protease</keyword>
<dbReference type="WBParaSite" id="PTRK_0001241000.1">
    <property type="protein sequence ID" value="PTRK_0001241000.1"/>
    <property type="gene ID" value="PTRK_0001241000"/>
</dbReference>
<evidence type="ECO:0000313" key="9">
    <source>
        <dbReference type="Proteomes" id="UP000038045"/>
    </source>
</evidence>
<evidence type="ECO:0000256" key="6">
    <source>
        <dbReference type="ARBA" id="ARBA00022801"/>
    </source>
</evidence>
<keyword evidence="6" id="KW-0378">Hydrolase</keyword>
<dbReference type="AlphaFoldDB" id="A0A0N4ZUZ9"/>
<comment type="catalytic activity">
    <reaction evidence="1">
        <text>Thiol-dependent hydrolysis of ester, thioester, amide, peptide and isopeptide bonds formed by the C-terminal Gly of ubiquitin (a 76-residue protein attached to proteins as an intracellular targeting signal).</text>
        <dbReference type="EC" id="3.4.19.12"/>
    </reaction>
</comment>
<dbReference type="Pfam" id="PF00443">
    <property type="entry name" value="UCH"/>
    <property type="match status" value="1"/>
</dbReference>
<keyword evidence="9" id="KW-1185">Reference proteome</keyword>
<dbReference type="GO" id="GO:0005829">
    <property type="term" value="C:cytosol"/>
    <property type="evidence" value="ECO:0007669"/>
    <property type="project" value="TreeGrafter"/>
</dbReference>
<reference evidence="10" key="1">
    <citation type="submission" date="2017-02" db="UniProtKB">
        <authorList>
            <consortium name="WormBaseParasite"/>
        </authorList>
    </citation>
    <scope>IDENTIFICATION</scope>
</reference>
<evidence type="ECO:0000259" key="8">
    <source>
        <dbReference type="PROSITE" id="PS50235"/>
    </source>
</evidence>
<evidence type="ECO:0000256" key="7">
    <source>
        <dbReference type="ARBA" id="ARBA00022807"/>
    </source>
</evidence>
<sequence length="263" mass="29777">MNSNILAAIIASVSSVLLVRKKRSIKGLKNLGNTCYINALLQALASSKFFTEWILSIPTKNVDINVPFIEALKNFLLEMQESEVDNLSAKDIVSALIFHRWNVTIGLEEDLFELLNVFCTTFEEEINSILNSNNAFQQMLTSPLFSTIIKGDMDMVSSNKFIKHIWSNNNSYKQLPFSGFLCTTIRCCNKDCLYEKIRVDPVGVISLSIPYNTFLDTLSLEFLLRNFFQAETIPDASCDKCLKEKNIRGSGIYRKDSFGKVSF</sequence>
<dbReference type="SUPFAM" id="SSF54001">
    <property type="entry name" value="Cysteine proteinases"/>
    <property type="match status" value="1"/>
</dbReference>
<dbReference type="InterPro" id="IPR018200">
    <property type="entry name" value="USP_CS"/>
</dbReference>
<dbReference type="InterPro" id="IPR001394">
    <property type="entry name" value="Peptidase_C19_UCH"/>
</dbReference>
<accession>A0A0N4ZUZ9</accession>
<dbReference type="STRING" id="131310.A0A0N4ZUZ9"/>
<dbReference type="Gene3D" id="3.90.70.10">
    <property type="entry name" value="Cysteine proteinases"/>
    <property type="match status" value="1"/>
</dbReference>